<protein>
    <submittedName>
        <fullName evidence="1">SAM-dependent methyltransferase</fullName>
    </submittedName>
</protein>
<sequence>MSVAAAAAAGPLDRLFAGGLHGRLLVLGRPPERVLLQLEGWERVACVATLDADIRPGTVRADPHHLPFTEAMFDKALLSAPLVQPRLMLRELWRVLAPAGLAVVVVKARRLWEGKEAGWRREPLALRLDEAMFEVLDWQVEQLPERHHVVLLAKLDGVRPVLVGEAEPAFVAAPAT</sequence>
<keyword evidence="1" id="KW-0489">Methyltransferase</keyword>
<dbReference type="Gene3D" id="3.40.50.150">
    <property type="entry name" value="Vaccinia Virus protein VP39"/>
    <property type="match status" value="1"/>
</dbReference>
<dbReference type="InterPro" id="IPR029063">
    <property type="entry name" value="SAM-dependent_MTases_sf"/>
</dbReference>
<proteinExistence type="predicted"/>
<accession>A0A841L5X8</accession>
<reference evidence="1 2" key="1">
    <citation type="submission" date="2020-08" db="EMBL/GenBank/DDBJ databases">
        <title>Genomic Encyclopedia of Type Strains, Phase IV (KMG-IV): sequencing the most valuable type-strain genomes for metagenomic binning, comparative biology and taxonomic classification.</title>
        <authorList>
            <person name="Goeker M."/>
        </authorList>
    </citation>
    <scope>NUCLEOTIDE SEQUENCE [LARGE SCALE GENOMIC DNA]</scope>
    <source>
        <strain evidence="1 2">DSM 102189</strain>
    </source>
</reference>
<organism evidence="1 2">
    <name type="scientific">Polymorphobacter multimanifer</name>
    <dbReference type="NCBI Taxonomy" id="1070431"/>
    <lineage>
        <taxon>Bacteria</taxon>
        <taxon>Pseudomonadati</taxon>
        <taxon>Pseudomonadota</taxon>
        <taxon>Alphaproteobacteria</taxon>
        <taxon>Sphingomonadales</taxon>
        <taxon>Sphingosinicellaceae</taxon>
        <taxon>Polymorphobacter</taxon>
    </lineage>
</organism>
<name>A0A841L5X8_9SPHN</name>
<keyword evidence="2" id="KW-1185">Reference proteome</keyword>
<dbReference type="RefSeq" id="WP_184199564.1">
    <property type="nucleotide sequence ID" value="NZ_JACIIV010000014.1"/>
</dbReference>
<dbReference type="Proteomes" id="UP000538147">
    <property type="component" value="Unassembled WGS sequence"/>
</dbReference>
<dbReference type="AlphaFoldDB" id="A0A841L5X8"/>
<dbReference type="SUPFAM" id="SSF53335">
    <property type="entry name" value="S-adenosyl-L-methionine-dependent methyltransferases"/>
    <property type="match status" value="1"/>
</dbReference>
<evidence type="ECO:0000313" key="1">
    <source>
        <dbReference type="EMBL" id="MBB6228004.1"/>
    </source>
</evidence>
<dbReference type="EMBL" id="JACIIV010000014">
    <property type="protein sequence ID" value="MBB6228004.1"/>
    <property type="molecule type" value="Genomic_DNA"/>
</dbReference>
<comment type="caution">
    <text evidence="1">The sequence shown here is derived from an EMBL/GenBank/DDBJ whole genome shotgun (WGS) entry which is preliminary data.</text>
</comment>
<evidence type="ECO:0000313" key="2">
    <source>
        <dbReference type="Proteomes" id="UP000538147"/>
    </source>
</evidence>
<gene>
    <name evidence="1" type="ORF">FHS79_002186</name>
</gene>
<dbReference type="GO" id="GO:0008168">
    <property type="term" value="F:methyltransferase activity"/>
    <property type="evidence" value="ECO:0007669"/>
    <property type="project" value="UniProtKB-KW"/>
</dbReference>
<dbReference type="GO" id="GO:0032259">
    <property type="term" value="P:methylation"/>
    <property type="evidence" value="ECO:0007669"/>
    <property type="project" value="UniProtKB-KW"/>
</dbReference>
<keyword evidence="1" id="KW-0808">Transferase</keyword>